<name>A0A2X1PIA3_HAEIF</name>
<dbReference type="EMBL" id="UASK01000005">
    <property type="protein sequence ID" value="SPX41331.1"/>
    <property type="molecule type" value="Genomic_DNA"/>
</dbReference>
<accession>A0A2X1PIA3</accession>
<evidence type="ECO:0000313" key="2">
    <source>
        <dbReference type="EMBL" id="SPX41331.1"/>
    </source>
</evidence>
<reference evidence="2 3" key="1">
    <citation type="submission" date="2018-06" db="EMBL/GenBank/DDBJ databases">
        <authorList>
            <consortium name="Pathogen Informatics"/>
            <person name="Doyle S."/>
        </authorList>
    </citation>
    <scope>NUCLEOTIDE SEQUENCE [LARGE SCALE GENOMIC DNA]</scope>
    <source>
        <strain evidence="2 3">NCTC11872</strain>
    </source>
</reference>
<evidence type="ECO:0000259" key="1">
    <source>
        <dbReference type="Pfam" id="PF02754"/>
    </source>
</evidence>
<gene>
    <name evidence="2" type="primary">glpC_3</name>
    <name evidence="2" type="ORF">NCTC11872_00928</name>
</gene>
<evidence type="ECO:0000313" key="3">
    <source>
        <dbReference type="Proteomes" id="UP000249936"/>
    </source>
</evidence>
<sequence length="68" mass="7648">MVLQGLTVLNQKNYEISQSIGKNLFDNINEGGFDYVISECQTCKWQIDMSSNVTCIHPLTLLCMSMDA</sequence>
<dbReference type="GO" id="GO:0016491">
    <property type="term" value="F:oxidoreductase activity"/>
    <property type="evidence" value="ECO:0007669"/>
    <property type="project" value="UniProtKB-ARBA"/>
</dbReference>
<dbReference type="Proteomes" id="UP000249936">
    <property type="component" value="Unassembled WGS sequence"/>
</dbReference>
<protein>
    <submittedName>
        <fullName evidence="2">sn-glycerol-3-phosphate dehydrogenase (Anaerobic), small subunit</fullName>
    </submittedName>
</protein>
<feature type="domain" description="Cysteine-rich" evidence="1">
    <location>
        <begin position="10"/>
        <end position="48"/>
    </location>
</feature>
<dbReference type="InterPro" id="IPR004017">
    <property type="entry name" value="Cys_rich_dom"/>
</dbReference>
<proteinExistence type="predicted"/>
<organism evidence="2 3">
    <name type="scientific">Haemophilus influenzae</name>
    <dbReference type="NCBI Taxonomy" id="727"/>
    <lineage>
        <taxon>Bacteria</taxon>
        <taxon>Pseudomonadati</taxon>
        <taxon>Pseudomonadota</taxon>
        <taxon>Gammaproteobacteria</taxon>
        <taxon>Pasteurellales</taxon>
        <taxon>Pasteurellaceae</taxon>
        <taxon>Haemophilus</taxon>
    </lineage>
</organism>
<dbReference type="AlphaFoldDB" id="A0A2X1PIA3"/>
<dbReference type="Pfam" id="PF02754">
    <property type="entry name" value="CCG"/>
    <property type="match status" value="1"/>
</dbReference>